<protein>
    <submittedName>
        <fullName evidence="3">Uncharacterized protein</fullName>
    </submittedName>
</protein>
<gene>
    <name evidence="3" type="ORF">HHI36_002266</name>
</gene>
<keyword evidence="1" id="KW-0175">Coiled coil</keyword>
<feature type="compositionally biased region" description="Polar residues" evidence="2">
    <location>
        <begin position="29"/>
        <end position="38"/>
    </location>
</feature>
<sequence>MDKTPKAKSLRFVKQSSNKKDDTSLPVPKTNNDYTSTPIKGAKKPRRWENESCSQDSGEIDVTWDWDSPKNIKPKILRTKKKEIFTSPKVTLKKSSQIDHIKNFEKLREELQLLRDEIARVDDDCLPLSPVDEQKLKRKVLLSVMISILS</sequence>
<proteinExistence type="predicted"/>
<evidence type="ECO:0000313" key="3">
    <source>
        <dbReference type="EMBL" id="KAL3287804.1"/>
    </source>
</evidence>
<dbReference type="AlphaFoldDB" id="A0ABD2PA38"/>
<dbReference type="EMBL" id="JABFTP020000185">
    <property type="protein sequence ID" value="KAL3287804.1"/>
    <property type="molecule type" value="Genomic_DNA"/>
</dbReference>
<evidence type="ECO:0000256" key="1">
    <source>
        <dbReference type="SAM" id="Coils"/>
    </source>
</evidence>
<feature type="coiled-coil region" evidence="1">
    <location>
        <begin position="97"/>
        <end position="124"/>
    </location>
</feature>
<evidence type="ECO:0000313" key="4">
    <source>
        <dbReference type="Proteomes" id="UP001516400"/>
    </source>
</evidence>
<name>A0ABD2PA38_9CUCU</name>
<organism evidence="3 4">
    <name type="scientific">Cryptolaemus montrouzieri</name>
    <dbReference type="NCBI Taxonomy" id="559131"/>
    <lineage>
        <taxon>Eukaryota</taxon>
        <taxon>Metazoa</taxon>
        <taxon>Ecdysozoa</taxon>
        <taxon>Arthropoda</taxon>
        <taxon>Hexapoda</taxon>
        <taxon>Insecta</taxon>
        <taxon>Pterygota</taxon>
        <taxon>Neoptera</taxon>
        <taxon>Endopterygota</taxon>
        <taxon>Coleoptera</taxon>
        <taxon>Polyphaga</taxon>
        <taxon>Cucujiformia</taxon>
        <taxon>Coccinelloidea</taxon>
        <taxon>Coccinellidae</taxon>
        <taxon>Scymninae</taxon>
        <taxon>Scymnini</taxon>
        <taxon>Cryptolaemus</taxon>
    </lineage>
</organism>
<comment type="caution">
    <text evidence="3">The sequence shown here is derived from an EMBL/GenBank/DDBJ whole genome shotgun (WGS) entry which is preliminary data.</text>
</comment>
<accession>A0ABD2PA38</accession>
<evidence type="ECO:0000256" key="2">
    <source>
        <dbReference type="SAM" id="MobiDB-lite"/>
    </source>
</evidence>
<feature type="region of interest" description="Disordered" evidence="2">
    <location>
        <begin position="1"/>
        <end position="56"/>
    </location>
</feature>
<dbReference type="Proteomes" id="UP001516400">
    <property type="component" value="Unassembled WGS sequence"/>
</dbReference>
<feature type="compositionally biased region" description="Basic residues" evidence="2">
    <location>
        <begin position="1"/>
        <end position="11"/>
    </location>
</feature>
<keyword evidence="4" id="KW-1185">Reference proteome</keyword>
<reference evidence="3 4" key="1">
    <citation type="journal article" date="2021" name="BMC Biol.">
        <title>Horizontally acquired antibacterial genes associated with adaptive radiation of ladybird beetles.</title>
        <authorList>
            <person name="Li H.S."/>
            <person name="Tang X.F."/>
            <person name="Huang Y.H."/>
            <person name="Xu Z.Y."/>
            <person name="Chen M.L."/>
            <person name="Du X.Y."/>
            <person name="Qiu B.Y."/>
            <person name="Chen P.T."/>
            <person name="Zhang W."/>
            <person name="Slipinski A."/>
            <person name="Escalona H.E."/>
            <person name="Waterhouse R.M."/>
            <person name="Zwick A."/>
            <person name="Pang H."/>
        </authorList>
    </citation>
    <scope>NUCLEOTIDE SEQUENCE [LARGE SCALE GENOMIC DNA]</scope>
    <source>
        <strain evidence="3">SYSU2018</strain>
    </source>
</reference>